<feature type="non-terminal residue" evidence="6">
    <location>
        <position position="1"/>
    </location>
</feature>
<dbReference type="PROSITE" id="PS00012">
    <property type="entry name" value="PHOSPHOPANTETHEINE"/>
    <property type="match status" value="1"/>
</dbReference>
<reference evidence="6" key="1">
    <citation type="submission" date="2021-04" db="EMBL/GenBank/DDBJ databases">
        <title>Sequencing of actinobacteria type strains.</title>
        <authorList>
            <person name="Nguyen G.-S."/>
            <person name="Wentzel A."/>
        </authorList>
    </citation>
    <scope>NUCLEOTIDE SEQUENCE</scope>
    <source>
        <strain evidence="6">DSM 42095</strain>
    </source>
</reference>
<organism evidence="6 7">
    <name type="scientific">Streptomyces daliensis</name>
    <dbReference type="NCBI Taxonomy" id="299421"/>
    <lineage>
        <taxon>Bacteria</taxon>
        <taxon>Bacillati</taxon>
        <taxon>Actinomycetota</taxon>
        <taxon>Actinomycetes</taxon>
        <taxon>Kitasatosporales</taxon>
        <taxon>Streptomycetaceae</taxon>
        <taxon>Streptomyces</taxon>
    </lineage>
</organism>
<dbReference type="GO" id="GO:0003824">
    <property type="term" value="F:catalytic activity"/>
    <property type="evidence" value="ECO:0007669"/>
    <property type="project" value="InterPro"/>
</dbReference>
<evidence type="ECO:0000256" key="4">
    <source>
        <dbReference type="SAM" id="MobiDB-lite"/>
    </source>
</evidence>
<sequence length="1113" mass="117870">VQIAATQSTVAAIWTELLEEPDIGPDADYFMLGGTSLVGVGLLRRLQQHFGVEVTFSDLYTYRTVRGLATRLLELAASAEEDGTATADEPITPLPPDRPMPLSFGQEPLWYLDQVNPGSPLYNVPVLVHLRGPLDEEAMQDALADMAVRHKGLRSLFLTDDGGSPYVTYTAPEPLMASVNVSRIPVEQRPGRVQDLILDTISAPFDLTRDTPYRALLIKLAEEEHVLALTLHHIVYDGGSTQLFSRDLSAFYRARTTGEDPGLPELPAQYQDFAAWHRSALSGPRLERGLEFWRDQLDGLSRPELPLDRPRPEVQEYEGGQVAFTVEAEVAERLREYSRRNGVTTFVAMLAVLDGLIHLWSGHDDVVIGVATSGRIHPDVQDLVGYFNSLPPFRTRGISEDISFDSLVRRCADTVAGVLDHEEIPLNKIISAGNMPRDLARHPLYDVTYTYQNVPQYQGGMVGLDVGRYWGTDIGGVVPGTAKFDLSFSLVDSGSGAMIGEVEYAASLFDHATAEHLARWFPALATAAVTEPGTAIGRLPRPEGQARRVERPTAESVPSAPAGTAALPATGTASGAPETVLAAAAAPVASGPGGEAAAPSEGAQSVLRRLFGELVGAERVGPEDDFFALGGDSVMSIQLVARARRAGVVITQRQLFQLKTPAALAAVATGPATAAASAPAQDTPRGGTDRTTAHRTATDRTTVDRVPLTPVMRDFAERAGMPGRFTQSVVVAVPAGLDRETLTAAARAVAAHHEMLRARLVREDAEDPASWALEVAAPETGGTAPESATEVRRVDATGLGPEALAALTERKSGEAAGQLAPDTADMTRYVWLDRGAEEEGRLLIAVHHLVVDVLSWQVLLPDLAAACAALASGSPVSLPPVPTSFGRWARELAAQAEDSSLKAQLPVWEAVLAPGEPQFGGRPLDPDRDTVGKGQRVRVQVPAEVTDELLTAVPAVFYTGTGDVLLAALTTAVAEWRAARGTGAGPVVIDVEGHGREPLDGEMDLSRTVGWFTSSYPVRLDPGDIDFAEVRAGGPSAGHVVKRVREQLGTIPGNGLGYGLLRHLAPEAGAALAGLPGASVGFNYLGTLSGTGPVAAPGGNGATGHDAAGHDAA</sequence>
<feature type="compositionally biased region" description="Basic and acidic residues" evidence="4">
    <location>
        <begin position="687"/>
        <end position="699"/>
    </location>
</feature>
<dbReference type="AlphaFoldDB" id="A0A8T4IPT1"/>
<feature type="region of interest" description="Disordered" evidence="4">
    <location>
        <begin position="534"/>
        <end position="573"/>
    </location>
</feature>
<feature type="compositionally biased region" description="Basic and acidic residues" evidence="4">
    <location>
        <begin position="540"/>
        <end position="553"/>
    </location>
</feature>
<dbReference type="InterPro" id="IPR006162">
    <property type="entry name" value="Ppantetheine_attach_site"/>
</dbReference>
<feature type="region of interest" description="Disordered" evidence="4">
    <location>
        <begin position="672"/>
        <end position="699"/>
    </location>
</feature>
<dbReference type="PANTHER" id="PTHR45398">
    <property type="match status" value="1"/>
</dbReference>
<dbReference type="Pfam" id="PF00550">
    <property type="entry name" value="PP-binding"/>
    <property type="match status" value="2"/>
</dbReference>
<dbReference type="GO" id="GO:0017000">
    <property type="term" value="P:antibiotic biosynthetic process"/>
    <property type="evidence" value="ECO:0007669"/>
    <property type="project" value="UniProtKB-ARBA"/>
</dbReference>
<feature type="non-terminal residue" evidence="6">
    <location>
        <position position="1113"/>
    </location>
</feature>
<feature type="compositionally biased region" description="Low complexity" evidence="4">
    <location>
        <begin position="672"/>
        <end position="686"/>
    </location>
</feature>
<comment type="cofactor">
    <cofactor evidence="1">
        <name>pantetheine 4'-phosphate</name>
        <dbReference type="ChEBI" id="CHEBI:47942"/>
    </cofactor>
</comment>
<dbReference type="GO" id="GO:0008610">
    <property type="term" value="P:lipid biosynthetic process"/>
    <property type="evidence" value="ECO:0007669"/>
    <property type="project" value="UniProtKB-ARBA"/>
</dbReference>
<gene>
    <name evidence="6" type="ORF">KDA82_12200</name>
</gene>
<dbReference type="CDD" id="cd19531">
    <property type="entry name" value="LCL_NRPS-like"/>
    <property type="match status" value="1"/>
</dbReference>
<name>A0A8T4IPT1_9ACTN</name>
<evidence type="ECO:0000256" key="1">
    <source>
        <dbReference type="ARBA" id="ARBA00001957"/>
    </source>
</evidence>
<dbReference type="InterPro" id="IPR009081">
    <property type="entry name" value="PP-bd_ACP"/>
</dbReference>
<dbReference type="GO" id="GO:0031177">
    <property type="term" value="F:phosphopantetheine binding"/>
    <property type="evidence" value="ECO:0007669"/>
    <property type="project" value="InterPro"/>
</dbReference>
<evidence type="ECO:0000313" key="7">
    <source>
        <dbReference type="Proteomes" id="UP000675554"/>
    </source>
</evidence>
<protein>
    <recommendedName>
        <fullName evidence="5">Carrier domain-containing protein</fullName>
    </recommendedName>
</protein>
<evidence type="ECO:0000256" key="3">
    <source>
        <dbReference type="ARBA" id="ARBA00022553"/>
    </source>
</evidence>
<dbReference type="Proteomes" id="UP000675554">
    <property type="component" value="Unassembled WGS sequence"/>
</dbReference>
<dbReference type="SUPFAM" id="SSF47336">
    <property type="entry name" value="ACP-like"/>
    <property type="match status" value="2"/>
</dbReference>
<feature type="domain" description="Carrier" evidence="5">
    <location>
        <begin position="1"/>
        <end position="76"/>
    </location>
</feature>
<dbReference type="SMART" id="SM00823">
    <property type="entry name" value="PKS_PP"/>
    <property type="match status" value="2"/>
</dbReference>
<dbReference type="Gene3D" id="1.10.1200.10">
    <property type="entry name" value="ACP-like"/>
    <property type="match status" value="2"/>
</dbReference>
<evidence type="ECO:0000313" key="6">
    <source>
        <dbReference type="EMBL" id="MBR7673765.1"/>
    </source>
</evidence>
<feature type="domain" description="Carrier" evidence="5">
    <location>
        <begin position="598"/>
        <end position="672"/>
    </location>
</feature>
<dbReference type="Gene3D" id="3.30.559.30">
    <property type="entry name" value="Nonribosomal peptide synthetase, condensation domain"/>
    <property type="match status" value="2"/>
</dbReference>
<keyword evidence="7" id="KW-1185">Reference proteome</keyword>
<dbReference type="Pfam" id="PF00668">
    <property type="entry name" value="Condensation"/>
    <property type="match status" value="2"/>
</dbReference>
<dbReference type="InterPro" id="IPR020806">
    <property type="entry name" value="PKS_PP-bd"/>
</dbReference>
<dbReference type="SUPFAM" id="SSF52777">
    <property type="entry name" value="CoA-dependent acyltransferases"/>
    <property type="match status" value="4"/>
</dbReference>
<proteinExistence type="predicted"/>
<dbReference type="InterPro" id="IPR023213">
    <property type="entry name" value="CAT-like_dom_sf"/>
</dbReference>
<accession>A0A8T4IPT1</accession>
<dbReference type="InterPro" id="IPR001242">
    <property type="entry name" value="Condensation_dom"/>
</dbReference>
<dbReference type="PROSITE" id="PS50075">
    <property type="entry name" value="CARRIER"/>
    <property type="match status" value="2"/>
</dbReference>
<evidence type="ECO:0000256" key="2">
    <source>
        <dbReference type="ARBA" id="ARBA00022450"/>
    </source>
</evidence>
<keyword evidence="3" id="KW-0597">Phosphoprotein</keyword>
<evidence type="ECO:0000259" key="5">
    <source>
        <dbReference type="PROSITE" id="PS50075"/>
    </source>
</evidence>
<feature type="compositionally biased region" description="Low complexity" evidence="4">
    <location>
        <begin position="558"/>
        <end position="573"/>
    </location>
</feature>
<keyword evidence="2" id="KW-0596">Phosphopantetheine</keyword>
<comment type="caution">
    <text evidence="6">The sequence shown here is derived from an EMBL/GenBank/DDBJ whole genome shotgun (WGS) entry which is preliminary data.</text>
</comment>
<dbReference type="Gene3D" id="3.30.559.10">
    <property type="entry name" value="Chloramphenicol acetyltransferase-like domain"/>
    <property type="match status" value="2"/>
</dbReference>
<dbReference type="InterPro" id="IPR036736">
    <property type="entry name" value="ACP-like_sf"/>
</dbReference>
<dbReference type="EMBL" id="JAGSMN010000249">
    <property type="protein sequence ID" value="MBR7673765.1"/>
    <property type="molecule type" value="Genomic_DNA"/>
</dbReference>
<dbReference type="PANTHER" id="PTHR45398:SF1">
    <property type="entry name" value="ENZYME, PUTATIVE (JCVI)-RELATED"/>
    <property type="match status" value="1"/>
</dbReference>